<organism evidence="1 2">
    <name type="scientific">Georgenia muralis</name>
    <dbReference type="NCBI Taxonomy" id="154117"/>
    <lineage>
        <taxon>Bacteria</taxon>
        <taxon>Bacillati</taxon>
        <taxon>Actinomycetota</taxon>
        <taxon>Actinomycetes</taxon>
        <taxon>Micrococcales</taxon>
        <taxon>Bogoriellaceae</taxon>
        <taxon>Georgenia</taxon>
    </lineage>
</organism>
<dbReference type="AlphaFoldDB" id="A0A3N4ZT06"/>
<reference evidence="1 2" key="1">
    <citation type="submission" date="2018-11" db="EMBL/GenBank/DDBJ databases">
        <title>Sequencing the genomes of 1000 actinobacteria strains.</title>
        <authorList>
            <person name="Klenk H.-P."/>
        </authorList>
    </citation>
    <scope>NUCLEOTIDE SEQUENCE [LARGE SCALE GENOMIC DNA]</scope>
    <source>
        <strain evidence="1 2">DSM 14418</strain>
    </source>
</reference>
<protein>
    <submittedName>
        <fullName evidence="1">Uncharacterized protein</fullName>
    </submittedName>
</protein>
<dbReference type="Proteomes" id="UP000280726">
    <property type="component" value="Unassembled WGS sequence"/>
</dbReference>
<evidence type="ECO:0000313" key="2">
    <source>
        <dbReference type="Proteomes" id="UP000280726"/>
    </source>
</evidence>
<name>A0A3N4ZT06_9MICO</name>
<comment type="caution">
    <text evidence="1">The sequence shown here is derived from an EMBL/GenBank/DDBJ whole genome shotgun (WGS) entry which is preliminary data.</text>
</comment>
<sequence>MKRNDPQTDLAKVHIQYGPDWAPVVTVAGRPYDLPEAPVRINSRDPRDLGRLVALDLGEAVHVVAVNPEGGRYTQICEPDPFPDPSRPVPVAAPVQPSEAVSPVEFPFGVVGRGFLPGEQVCIAVVVTARDADADGRAALPLPTPLLERLPATIVLLGRTSGTLVIHDPAVEALAAGVA</sequence>
<evidence type="ECO:0000313" key="1">
    <source>
        <dbReference type="EMBL" id="RPF28612.1"/>
    </source>
</evidence>
<keyword evidence="2" id="KW-1185">Reference proteome</keyword>
<gene>
    <name evidence="1" type="ORF">EDD32_3146</name>
</gene>
<proteinExistence type="predicted"/>
<accession>A0A3N4ZT06</accession>
<dbReference type="EMBL" id="RKRA01000001">
    <property type="protein sequence ID" value="RPF28612.1"/>
    <property type="molecule type" value="Genomic_DNA"/>
</dbReference>
<dbReference type="RefSeq" id="WP_170175324.1">
    <property type="nucleotide sequence ID" value="NZ_RKRA01000001.1"/>
</dbReference>